<sequence>MSKHAIKEYFDEQGNLIIKPYRLKDLAAIFDINTQTLKRWMSRHPDELSCKTGKFYSINQVEFMIDQFGLPKKLAVHVSHPSAKQAA</sequence>
<dbReference type="RefSeq" id="WP_092721284.1">
    <property type="nucleotide sequence ID" value="NZ_FNNO01000001.1"/>
</dbReference>
<reference evidence="1 2" key="1">
    <citation type="submission" date="2016-10" db="EMBL/GenBank/DDBJ databases">
        <authorList>
            <person name="Varghese N."/>
            <person name="Submissions S."/>
        </authorList>
    </citation>
    <scope>NUCLEOTIDE SEQUENCE [LARGE SCALE GENOMIC DNA]</scope>
    <source>
        <strain evidence="1 2">DSM 25353</strain>
    </source>
</reference>
<accession>A0A8X8ID63</accession>
<protein>
    <submittedName>
        <fullName evidence="1">Uncharacterized protein</fullName>
    </submittedName>
</protein>
<dbReference type="AlphaFoldDB" id="A0A8X8ID63"/>
<evidence type="ECO:0000313" key="1">
    <source>
        <dbReference type="EMBL" id="SDW03950.1"/>
    </source>
</evidence>
<comment type="caution">
    <text evidence="1">The sequence shown here is derived from an EMBL/GenBank/DDBJ whole genome shotgun (WGS) entry which is preliminary data.</text>
</comment>
<proteinExistence type="predicted"/>
<name>A0A8X8ID63_9BACT</name>
<evidence type="ECO:0000313" key="2">
    <source>
        <dbReference type="Proteomes" id="UP000198711"/>
    </source>
</evidence>
<dbReference type="EMBL" id="FNNO01000001">
    <property type="protein sequence ID" value="SDW03950.1"/>
    <property type="molecule type" value="Genomic_DNA"/>
</dbReference>
<dbReference type="Proteomes" id="UP000198711">
    <property type="component" value="Unassembled WGS sequence"/>
</dbReference>
<gene>
    <name evidence="1" type="ORF">SAMN05444410_10188</name>
</gene>
<organism evidence="1 2">
    <name type="scientific">Hydrobacter penzbergensis</name>
    <dbReference type="NCBI Taxonomy" id="1235997"/>
    <lineage>
        <taxon>Bacteria</taxon>
        <taxon>Pseudomonadati</taxon>
        <taxon>Bacteroidota</taxon>
        <taxon>Chitinophagia</taxon>
        <taxon>Chitinophagales</taxon>
        <taxon>Chitinophagaceae</taxon>
        <taxon>Hydrobacter</taxon>
    </lineage>
</organism>
<keyword evidence="2" id="KW-1185">Reference proteome</keyword>